<sequence length="69" mass="8216">MYIDIVFKKNNVLLPLFFNLSARLPIQSGLMKNYMLYYSHMKEEAELWFNLAVEDWENALLLWKNTATA</sequence>
<evidence type="ECO:0000313" key="1">
    <source>
        <dbReference type="EMBL" id="OGG35025.1"/>
    </source>
</evidence>
<organism evidence="1 2">
    <name type="scientific">Candidatus Gottesmanbacteria bacterium RIFCSPLOWO2_01_FULL_42_22</name>
    <dbReference type="NCBI Taxonomy" id="1798391"/>
    <lineage>
        <taxon>Bacteria</taxon>
        <taxon>Candidatus Gottesmaniibacteriota</taxon>
    </lineage>
</organism>
<dbReference type="Proteomes" id="UP000176228">
    <property type="component" value="Unassembled WGS sequence"/>
</dbReference>
<dbReference type="STRING" id="1798391.A2968_00120"/>
<comment type="caution">
    <text evidence="1">The sequence shown here is derived from an EMBL/GenBank/DDBJ whole genome shotgun (WGS) entry which is preliminary data.</text>
</comment>
<accession>A0A1F6BDM4</accession>
<dbReference type="EMBL" id="MFJU01000028">
    <property type="protein sequence ID" value="OGG35025.1"/>
    <property type="molecule type" value="Genomic_DNA"/>
</dbReference>
<name>A0A1F6BDM4_9BACT</name>
<dbReference type="AlphaFoldDB" id="A0A1F6BDM4"/>
<evidence type="ECO:0000313" key="2">
    <source>
        <dbReference type="Proteomes" id="UP000176228"/>
    </source>
</evidence>
<reference evidence="1 2" key="1">
    <citation type="journal article" date="2016" name="Nat. Commun.">
        <title>Thousands of microbial genomes shed light on interconnected biogeochemical processes in an aquifer system.</title>
        <authorList>
            <person name="Anantharaman K."/>
            <person name="Brown C.T."/>
            <person name="Hug L.A."/>
            <person name="Sharon I."/>
            <person name="Castelle C.J."/>
            <person name="Probst A.J."/>
            <person name="Thomas B.C."/>
            <person name="Singh A."/>
            <person name="Wilkins M.J."/>
            <person name="Karaoz U."/>
            <person name="Brodie E.L."/>
            <person name="Williams K.H."/>
            <person name="Hubbard S.S."/>
            <person name="Banfield J.F."/>
        </authorList>
    </citation>
    <scope>NUCLEOTIDE SEQUENCE [LARGE SCALE GENOMIC DNA]</scope>
</reference>
<gene>
    <name evidence="1" type="ORF">A2968_00120</name>
</gene>
<proteinExistence type="predicted"/>
<protein>
    <submittedName>
        <fullName evidence="1">Uncharacterized protein</fullName>
    </submittedName>
</protein>